<sequence length="163" mass="18646">MTVSGRNIRTLVLLVSLGVNLFLLGAVITHMLTRQSPPVVPEMSWMVRDLGAADRQAIRPRLQALGDSLRPLRVEMFQAQQEVNRQLQQEPLDEEAALAAFARLREANLRYQQQSHQQMVSLMASVEPEQRRRIMRFMSDRRPPEPPRGERSTRDPASSPLPR</sequence>
<dbReference type="Pfam" id="PF13801">
    <property type="entry name" value="Metal_resist"/>
    <property type="match status" value="1"/>
</dbReference>
<keyword evidence="5" id="KW-0812">Transmembrane</keyword>
<keyword evidence="7" id="KW-1185">Reference proteome</keyword>
<evidence type="ECO:0000256" key="1">
    <source>
        <dbReference type="ARBA" id="ARBA00044945"/>
    </source>
</evidence>
<feature type="transmembrane region" description="Helical" evidence="5">
    <location>
        <begin position="12"/>
        <end position="32"/>
    </location>
</feature>
<dbReference type="InterPro" id="IPR025961">
    <property type="entry name" value="Metal_resist"/>
</dbReference>
<reference evidence="6 7" key="1">
    <citation type="submission" date="2015-11" db="EMBL/GenBank/DDBJ databases">
        <authorList>
            <person name="Zhang Y."/>
            <person name="Guo Z."/>
        </authorList>
    </citation>
    <scope>NUCLEOTIDE SEQUENCE [LARGE SCALE GENOMIC DNA]</scope>
    <source>
        <strain evidence="6 7">KCTC 32221</strain>
    </source>
</reference>
<name>A0A0S2KEV2_9GAMM</name>
<comment type="similarity">
    <text evidence="1">Belongs to the ZraP family.</text>
</comment>
<evidence type="ECO:0000256" key="5">
    <source>
        <dbReference type="SAM" id="Phobius"/>
    </source>
</evidence>
<evidence type="ECO:0000313" key="7">
    <source>
        <dbReference type="Proteomes" id="UP000065641"/>
    </source>
</evidence>
<dbReference type="AlphaFoldDB" id="A0A0S2KEV2"/>
<dbReference type="EMBL" id="CP013189">
    <property type="protein sequence ID" value="ALO46826.1"/>
    <property type="molecule type" value="Genomic_DNA"/>
</dbReference>
<evidence type="ECO:0000256" key="4">
    <source>
        <dbReference type="SAM" id="MobiDB-lite"/>
    </source>
</evidence>
<dbReference type="STRING" id="1249552.PS2015_2191"/>
<dbReference type="Proteomes" id="UP000065641">
    <property type="component" value="Chromosome"/>
</dbReference>
<gene>
    <name evidence="6" type="ORF">PS2015_2191</name>
</gene>
<evidence type="ECO:0000256" key="3">
    <source>
        <dbReference type="ARBA" id="ARBA00045001"/>
    </source>
</evidence>
<accession>A0A0S2KEV2</accession>
<keyword evidence="5" id="KW-0472">Membrane</keyword>
<proteinExistence type="inferred from homology"/>
<feature type="compositionally biased region" description="Basic and acidic residues" evidence="4">
    <location>
        <begin position="136"/>
        <end position="154"/>
    </location>
</feature>
<evidence type="ECO:0000313" key="6">
    <source>
        <dbReference type="EMBL" id="ALO46826.1"/>
    </source>
</evidence>
<organism evidence="6 7">
    <name type="scientific">Pseudohongiella spirulinae</name>
    <dbReference type="NCBI Taxonomy" id="1249552"/>
    <lineage>
        <taxon>Bacteria</taxon>
        <taxon>Pseudomonadati</taxon>
        <taxon>Pseudomonadota</taxon>
        <taxon>Gammaproteobacteria</taxon>
        <taxon>Pseudomonadales</taxon>
        <taxon>Pseudohongiellaceae</taxon>
        <taxon>Pseudohongiella</taxon>
    </lineage>
</organism>
<feature type="region of interest" description="Disordered" evidence="4">
    <location>
        <begin position="136"/>
        <end position="163"/>
    </location>
</feature>
<evidence type="ECO:0000256" key="2">
    <source>
        <dbReference type="ARBA" id="ARBA00044983"/>
    </source>
</evidence>
<protein>
    <recommendedName>
        <fullName evidence="2">Signaling pathway modulator ZraP</fullName>
    </recommendedName>
    <alternativeName>
        <fullName evidence="3">Zinc resistance-associated protein</fullName>
    </alternativeName>
</protein>
<dbReference type="KEGG" id="pspi:PS2015_2191"/>
<keyword evidence="5" id="KW-1133">Transmembrane helix</keyword>